<dbReference type="PANTHER" id="PTHR34388">
    <property type="entry name" value="DNA POLYMERASE III SUBUNIT DELTA"/>
    <property type="match status" value="1"/>
</dbReference>
<keyword evidence="5" id="KW-0239">DNA-directed DNA polymerase</keyword>
<protein>
    <recommendedName>
        <fullName evidence="1">DNA-directed DNA polymerase</fullName>
        <ecNumber evidence="1">2.7.7.7</ecNumber>
    </recommendedName>
</protein>
<dbReference type="OrthoDB" id="9804983at2"/>
<evidence type="ECO:0000256" key="7">
    <source>
        <dbReference type="ARBA" id="ARBA00049244"/>
    </source>
</evidence>
<evidence type="ECO:0000313" key="8">
    <source>
        <dbReference type="EMBL" id="QCI64923.1"/>
    </source>
</evidence>
<dbReference type="EMBL" id="CP039690">
    <property type="protein sequence ID" value="QCI64923.1"/>
    <property type="molecule type" value="Genomic_DNA"/>
</dbReference>
<evidence type="ECO:0000256" key="1">
    <source>
        <dbReference type="ARBA" id="ARBA00012417"/>
    </source>
</evidence>
<dbReference type="GO" id="GO:0003677">
    <property type="term" value="F:DNA binding"/>
    <property type="evidence" value="ECO:0007669"/>
    <property type="project" value="InterPro"/>
</dbReference>
<dbReference type="EC" id="2.7.7.7" evidence="1"/>
<accession>A0A4D7B1R4</accession>
<dbReference type="PANTHER" id="PTHR34388:SF1">
    <property type="entry name" value="DNA POLYMERASE III SUBUNIT DELTA"/>
    <property type="match status" value="1"/>
</dbReference>
<comment type="catalytic activity">
    <reaction evidence="7">
        <text>DNA(n) + a 2'-deoxyribonucleoside 5'-triphosphate = DNA(n+1) + diphosphate</text>
        <dbReference type="Rhea" id="RHEA:22508"/>
        <dbReference type="Rhea" id="RHEA-COMP:17339"/>
        <dbReference type="Rhea" id="RHEA-COMP:17340"/>
        <dbReference type="ChEBI" id="CHEBI:33019"/>
        <dbReference type="ChEBI" id="CHEBI:61560"/>
        <dbReference type="ChEBI" id="CHEBI:173112"/>
        <dbReference type="EC" id="2.7.7.7"/>
    </reaction>
</comment>
<evidence type="ECO:0000256" key="6">
    <source>
        <dbReference type="ARBA" id="ARBA00034754"/>
    </source>
</evidence>
<keyword evidence="2" id="KW-0808">Transferase</keyword>
<evidence type="ECO:0000256" key="4">
    <source>
        <dbReference type="ARBA" id="ARBA00022705"/>
    </source>
</evidence>
<reference evidence="8 9" key="1">
    <citation type="submission" date="2019-04" db="EMBL/GenBank/DDBJ databases">
        <title>Phreatobacter aquaticus sp. nov.</title>
        <authorList>
            <person name="Choi A."/>
        </authorList>
    </citation>
    <scope>NUCLEOTIDE SEQUENCE [LARGE SCALE GENOMIC DNA]</scope>
    <source>
        <strain evidence="8 9">KCTC 52518</strain>
    </source>
</reference>
<dbReference type="NCBIfam" id="TIGR01128">
    <property type="entry name" value="holA"/>
    <property type="match status" value="1"/>
</dbReference>
<organism evidence="8 9">
    <name type="scientific">Phreatobacter stygius</name>
    <dbReference type="NCBI Taxonomy" id="1940610"/>
    <lineage>
        <taxon>Bacteria</taxon>
        <taxon>Pseudomonadati</taxon>
        <taxon>Pseudomonadota</taxon>
        <taxon>Alphaproteobacteria</taxon>
        <taxon>Hyphomicrobiales</taxon>
        <taxon>Phreatobacteraceae</taxon>
        <taxon>Phreatobacter</taxon>
    </lineage>
</organism>
<dbReference type="Gene3D" id="3.40.50.300">
    <property type="entry name" value="P-loop containing nucleotide triphosphate hydrolases"/>
    <property type="match status" value="1"/>
</dbReference>
<dbReference type="InterPro" id="IPR005790">
    <property type="entry name" value="DNA_polIII_delta"/>
</dbReference>
<dbReference type="KEGG" id="pstg:E8M01_12220"/>
<name>A0A4D7B1R4_9HYPH</name>
<comment type="similarity">
    <text evidence="6">Belongs to the DNA polymerase HolA subunit family.</text>
</comment>
<dbReference type="GO" id="GO:0003887">
    <property type="term" value="F:DNA-directed DNA polymerase activity"/>
    <property type="evidence" value="ECO:0007669"/>
    <property type="project" value="UniProtKB-KW"/>
</dbReference>
<dbReference type="Proteomes" id="UP000298781">
    <property type="component" value="Chromosome"/>
</dbReference>
<keyword evidence="9" id="KW-1185">Reference proteome</keyword>
<dbReference type="InterPro" id="IPR008921">
    <property type="entry name" value="DNA_pol3_clamp-load_cplx_C"/>
</dbReference>
<proteinExistence type="inferred from homology"/>
<dbReference type="SUPFAM" id="SSF48019">
    <property type="entry name" value="post-AAA+ oligomerization domain-like"/>
    <property type="match status" value="1"/>
</dbReference>
<dbReference type="SUPFAM" id="SSF52540">
    <property type="entry name" value="P-loop containing nucleoside triphosphate hydrolases"/>
    <property type="match status" value="1"/>
</dbReference>
<dbReference type="GO" id="GO:0009360">
    <property type="term" value="C:DNA polymerase III complex"/>
    <property type="evidence" value="ECO:0007669"/>
    <property type="project" value="TreeGrafter"/>
</dbReference>
<sequence>MPPSRWPKRSSRRWRDGTSRVHGDAVTVLKSAEIDRFLKNPDSGRAIALVYGPDSGLVSERARAIAKATVPDLDDPFSVIRLDGDVLAADPVRLADEANTMALFGARRLIWVRAGEKPIAAAVTPLLADPPTGAFVLIEAGDLKKNAALRVETERSAKAAVIPCYSDGEADLKRLIAEETAAAGLTMEPPAIAALLTFLGGDRAASRAEIQKICLYAHGQGHITLADIEAVAGDSLALGVDEIVDAAASGDPTALDRLLLRAAASGVAVPQIMIAMGRHLSALHKARVAIEKGASISAAADRFEPPVFFRRRPVVERQLGLWNTGRLERVMARVAEATFETRIKAVLAEAIVSRTLMAIAMIARAGRN</sequence>
<keyword evidence="4" id="KW-0235">DNA replication</keyword>
<dbReference type="GO" id="GO:0006261">
    <property type="term" value="P:DNA-templated DNA replication"/>
    <property type="evidence" value="ECO:0007669"/>
    <property type="project" value="TreeGrafter"/>
</dbReference>
<evidence type="ECO:0000256" key="2">
    <source>
        <dbReference type="ARBA" id="ARBA00022679"/>
    </source>
</evidence>
<dbReference type="Gene3D" id="1.20.272.10">
    <property type="match status" value="1"/>
</dbReference>
<dbReference type="InterPro" id="IPR027417">
    <property type="entry name" value="P-loop_NTPase"/>
</dbReference>
<dbReference type="AlphaFoldDB" id="A0A4D7B1R4"/>
<keyword evidence="3" id="KW-0548">Nucleotidyltransferase</keyword>
<evidence type="ECO:0000256" key="3">
    <source>
        <dbReference type="ARBA" id="ARBA00022695"/>
    </source>
</evidence>
<evidence type="ECO:0000256" key="5">
    <source>
        <dbReference type="ARBA" id="ARBA00022932"/>
    </source>
</evidence>
<evidence type="ECO:0000313" key="9">
    <source>
        <dbReference type="Proteomes" id="UP000298781"/>
    </source>
</evidence>
<gene>
    <name evidence="8" type="ORF">E8M01_12220</name>
</gene>
<dbReference type="Gene3D" id="1.10.8.60">
    <property type="match status" value="1"/>
</dbReference>